<sequence length="135" mass="14308">MFLAKLRTLVEARPKPTWQMVLAADAADPNSRDALKLAEIAARTWQQLRPELLTLPDRRLPLLLFDAAPLARYGAMEMLEDLADLARGGVAALPDAGPVAASPARRHGGAGGPGRVGAAAGRLGGNEHRHGRPPQ</sequence>
<gene>
    <name evidence="2" type="ORF">I0C86_28395</name>
</gene>
<reference evidence="2 3" key="1">
    <citation type="submission" date="2020-11" db="EMBL/GenBank/DDBJ databases">
        <title>A novel isolate from a Black sea contaminated sediment with potential to produce alkanes: Plantactinospora alkalitolerans sp. nov.</title>
        <authorList>
            <person name="Carro L."/>
            <person name="Veyisoglu A."/>
            <person name="Guven K."/>
            <person name="Schumann P."/>
            <person name="Klenk H.-P."/>
            <person name="Sahin N."/>
        </authorList>
    </citation>
    <scope>NUCLEOTIDE SEQUENCE [LARGE SCALE GENOMIC DNA]</scope>
    <source>
        <strain evidence="2 3">S1510</strain>
    </source>
</reference>
<accession>A0ABS0H3Q5</accession>
<dbReference type="Proteomes" id="UP000638560">
    <property type="component" value="Unassembled WGS sequence"/>
</dbReference>
<comment type="caution">
    <text evidence="2">The sequence shown here is derived from an EMBL/GenBank/DDBJ whole genome shotgun (WGS) entry which is preliminary data.</text>
</comment>
<protein>
    <submittedName>
        <fullName evidence="2">Uncharacterized protein</fullName>
    </submittedName>
</protein>
<evidence type="ECO:0000256" key="1">
    <source>
        <dbReference type="SAM" id="MobiDB-lite"/>
    </source>
</evidence>
<evidence type="ECO:0000313" key="3">
    <source>
        <dbReference type="Proteomes" id="UP000638560"/>
    </source>
</evidence>
<organism evidence="2 3">
    <name type="scientific">Plantactinospora alkalitolerans</name>
    <dbReference type="NCBI Taxonomy" id="2789879"/>
    <lineage>
        <taxon>Bacteria</taxon>
        <taxon>Bacillati</taxon>
        <taxon>Actinomycetota</taxon>
        <taxon>Actinomycetes</taxon>
        <taxon>Micromonosporales</taxon>
        <taxon>Micromonosporaceae</taxon>
        <taxon>Plantactinospora</taxon>
    </lineage>
</organism>
<keyword evidence="3" id="KW-1185">Reference proteome</keyword>
<proteinExistence type="predicted"/>
<dbReference type="EMBL" id="JADPUN010000252">
    <property type="protein sequence ID" value="MBF9132848.1"/>
    <property type="molecule type" value="Genomic_DNA"/>
</dbReference>
<feature type="region of interest" description="Disordered" evidence="1">
    <location>
        <begin position="96"/>
        <end position="135"/>
    </location>
</feature>
<dbReference type="RefSeq" id="WP_196204370.1">
    <property type="nucleotide sequence ID" value="NZ_JADPUN010000252.1"/>
</dbReference>
<evidence type="ECO:0000313" key="2">
    <source>
        <dbReference type="EMBL" id="MBF9132848.1"/>
    </source>
</evidence>
<name>A0ABS0H3Q5_9ACTN</name>